<evidence type="ECO:0000256" key="3">
    <source>
        <dbReference type="ARBA" id="ARBA00022490"/>
    </source>
</evidence>
<keyword evidence="4" id="KW-0521">NADP</keyword>
<keyword evidence="5 6" id="KW-0560">Oxidoreductase</keyword>
<keyword evidence="7" id="KW-1185">Reference proteome</keyword>
<name>A0A5C6W1K3_9BACI</name>
<evidence type="ECO:0000313" key="7">
    <source>
        <dbReference type="Proteomes" id="UP000321363"/>
    </source>
</evidence>
<accession>A0A5C6W1K3</accession>
<dbReference type="GO" id="GO:0005737">
    <property type="term" value="C:cytoplasm"/>
    <property type="evidence" value="ECO:0007669"/>
    <property type="project" value="UniProtKB-SubCell"/>
</dbReference>
<dbReference type="PRINTS" id="PR00081">
    <property type="entry name" value="GDHRDH"/>
</dbReference>
<dbReference type="PANTHER" id="PTHR44085:SF2">
    <property type="entry name" value="SEPIAPTERIN REDUCTASE"/>
    <property type="match status" value="1"/>
</dbReference>
<comment type="subcellular location">
    <subcellularLocation>
        <location evidence="1">Cytoplasm</location>
    </subcellularLocation>
</comment>
<dbReference type="Proteomes" id="UP000321363">
    <property type="component" value="Unassembled WGS sequence"/>
</dbReference>
<dbReference type="AlphaFoldDB" id="A0A5C6W1K3"/>
<keyword evidence="3" id="KW-0963">Cytoplasm</keyword>
<dbReference type="EMBL" id="VOQF01000005">
    <property type="protein sequence ID" value="TXC91226.1"/>
    <property type="molecule type" value="Genomic_DNA"/>
</dbReference>
<comment type="similarity">
    <text evidence="2">Belongs to the short-chain dehydrogenases/reductases (SDR) family.</text>
</comment>
<comment type="caution">
    <text evidence="6">The sequence shown here is derived from an EMBL/GenBank/DDBJ whole genome shotgun (WGS) entry which is preliminary data.</text>
</comment>
<proteinExistence type="inferred from homology"/>
<dbReference type="EC" id="1.1.1.320" evidence="6"/>
<evidence type="ECO:0000313" key="6">
    <source>
        <dbReference type="EMBL" id="TXC91226.1"/>
    </source>
</evidence>
<protein>
    <submittedName>
        <fullName evidence="6">(S)-benzoin forming benzil reductase</fullName>
        <ecNumber evidence="6">1.1.1.320</ecNumber>
    </submittedName>
</protein>
<gene>
    <name evidence="6" type="ORF">FS935_10035</name>
</gene>
<evidence type="ECO:0000256" key="2">
    <source>
        <dbReference type="ARBA" id="ARBA00006484"/>
    </source>
</evidence>
<evidence type="ECO:0000256" key="1">
    <source>
        <dbReference type="ARBA" id="ARBA00004496"/>
    </source>
</evidence>
<dbReference type="GO" id="GO:0006729">
    <property type="term" value="P:tetrahydrobiopterin biosynthetic process"/>
    <property type="evidence" value="ECO:0007669"/>
    <property type="project" value="TreeGrafter"/>
</dbReference>
<sequence>MNYYIITGASKGLGEAIVKELIGKDNTIYYLSRSQNVKLEELAASQQMELIFEECDLSNIEQAQTVFTKILRSIDMQHANNITLINNAGMVNPIKNVGTIKKEEMILNVHLNLLTPMLLSEIFIKHMKNIPVQAVIANITSGAANRPISGWSAYCSTKAGLNMFTNTIGVEQVEGQGNVVAIGFSPGIMDTDMQETIRSANQEDFSSIDQFKEFHEKGMLRSPSIVAQIFVKLLSRPLDNGRIYDVKEFV</sequence>
<dbReference type="RefSeq" id="WP_146948111.1">
    <property type="nucleotide sequence ID" value="NZ_VOQF01000005.1"/>
</dbReference>
<dbReference type="SUPFAM" id="SSF51735">
    <property type="entry name" value="NAD(P)-binding Rossmann-fold domains"/>
    <property type="match status" value="1"/>
</dbReference>
<dbReference type="OrthoDB" id="9794387at2"/>
<reference evidence="6 7" key="1">
    <citation type="journal article" date="2005" name="Int. J. Syst. Evol. Microbiol.">
        <title>Bacillus litoralis sp. nov., isolated from a tidal flat of the Yellow Sea in Korea.</title>
        <authorList>
            <person name="Yoon J.H."/>
            <person name="Oh T.K."/>
        </authorList>
    </citation>
    <scope>NUCLEOTIDE SEQUENCE [LARGE SCALE GENOMIC DNA]</scope>
    <source>
        <strain evidence="6 7">SW-211</strain>
    </source>
</reference>
<dbReference type="InterPro" id="IPR036291">
    <property type="entry name" value="NAD(P)-bd_dom_sf"/>
</dbReference>
<evidence type="ECO:0000256" key="4">
    <source>
        <dbReference type="ARBA" id="ARBA00022857"/>
    </source>
</evidence>
<dbReference type="Pfam" id="PF00106">
    <property type="entry name" value="adh_short"/>
    <property type="match status" value="1"/>
</dbReference>
<dbReference type="InterPro" id="IPR020904">
    <property type="entry name" value="Sc_DH/Rdtase_CS"/>
</dbReference>
<dbReference type="InterPro" id="IPR002347">
    <property type="entry name" value="SDR_fam"/>
</dbReference>
<dbReference type="NCBIfam" id="NF005381">
    <property type="entry name" value="PRK06924.1"/>
    <property type="match status" value="1"/>
</dbReference>
<dbReference type="PROSITE" id="PS00061">
    <property type="entry name" value="ADH_SHORT"/>
    <property type="match status" value="1"/>
</dbReference>
<dbReference type="GO" id="GO:0004757">
    <property type="term" value="F:sepiapterin reductase (NADP+) activity"/>
    <property type="evidence" value="ECO:0007669"/>
    <property type="project" value="TreeGrafter"/>
</dbReference>
<dbReference type="PANTHER" id="PTHR44085">
    <property type="entry name" value="SEPIAPTERIN REDUCTASE"/>
    <property type="match status" value="1"/>
</dbReference>
<evidence type="ECO:0000256" key="5">
    <source>
        <dbReference type="ARBA" id="ARBA00023002"/>
    </source>
</evidence>
<organism evidence="6 7">
    <name type="scientific">Metabacillus litoralis</name>
    <dbReference type="NCBI Taxonomy" id="152268"/>
    <lineage>
        <taxon>Bacteria</taxon>
        <taxon>Bacillati</taxon>
        <taxon>Bacillota</taxon>
        <taxon>Bacilli</taxon>
        <taxon>Bacillales</taxon>
        <taxon>Bacillaceae</taxon>
        <taxon>Metabacillus</taxon>
    </lineage>
</organism>
<dbReference type="Gene3D" id="3.40.50.720">
    <property type="entry name" value="NAD(P)-binding Rossmann-like Domain"/>
    <property type="match status" value="1"/>
</dbReference>
<dbReference type="InterPro" id="IPR051721">
    <property type="entry name" value="Biopterin_syn/organic_redct"/>
</dbReference>